<evidence type="ECO:0000256" key="1">
    <source>
        <dbReference type="ARBA" id="ARBA00004241"/>
    </source>
</evidence>
<feature type="domain" description="Trimeric autotransporter adhesin YadA-like stalk" evidence="14">
    <location>
        <begin position="600"/>
        <end position="637"/>
    </location>
</feature>
<feature type="domain" description="Trimeric autotransporter adhesin YadA-like head" evidence="13">
    <location>
        <begin position="282"/>
        <end position="308"/>
    </location>
</feature>
<evidence type="ECO:0000256" key="2">
    <source>
        <dbReference type="ARBA" id="ARBA00004442"/>
    </source>
</evidence>
<evidence type="ECO:0000256" key="5">
    <source>
        <dbReference type="ARBA" id="ARBA00022452"/>
    </source>
</evidence>
<dbReference type="Pfam" id="PF13018">
    <property type="entry name" value="ESPR"/>
    <property type="match status" value="1"/>
</dbReference>
<feature type="domain" description="Trimeric autotransporter adhesin YadA-like stalk" evidence="14">
    <location>
        <begin position="540"/>
        <end position="580"/>
    </location>
</feature>
<feature type="domain" description="Trimeric autotransporter adhesin YadA-like head" evidence="13">
    <location>
        <begin position="886"/>
        <end position="910"/>
    </location>
</feature>
<evidence type="ECO:0000259" key="15">
    <source>
        <dbReference type="Pfam" id="PF13018"/>
    </source>
</evidence>
<organism evidence="16 17">
    <name type="scientific">Cupriavidus numazuensis</name>
    <dbReference type="NCBI Taxonomy" id="221992"/>
    <lineage>
        <taxon>Bacteria</taxon>
        <taxon>Pseudomonadati</taxon>
        <taxon>Pseudomonadota</taxon>
        <taxon>Betaproteobacteria</taxon>
        <taxon>Burkholderiales</taxon>
        <taxon>Burkholderiaceae</taxon>
        <taxon>Cupriavidus</taxon>
    </lineage>
</organism>
<keyword evidence="11" id="KW-1133">Transmembrane helix</keyword>
<feature type="domain" description="Trimeric autotransporter adhesin YadA-like head" evidence="13">
    <location>
        <begin position="665"/>
        <end position="691"/>
    </location>
</feature>
<evidence type="ECO:0000256" key="8">
    <source>
        <dbReference type="ARBA" id="ARBA00022927"/>
    </source>
</evidence>
<keyword evidence="4" id="KW-0813">Transport</keyword>
<evidence type="ECO:0000259" key="12">
    <source>
        <dbReference type="Pfam" id="PF03895"/>
    </source>
</evidence>
<dbReference type="SUPFAM" id="SSF101967">
    <property type="entry name" value="Adhesin YadA, collagen-binding domain"/>
    <property type="match status" value="6"/>
</dbReference>
<reference evidence="16 17" key="1">
    <citation type="submission" date="2021-03" db="EMBL/GenBank/DDBJ databases">
        <authorList>
            <person name="Peeters C."/>
        </authorList>
    </citation>
    <scope>NUCLEOTIDE SEQUENCE [LARGE SCALE GENOMIC DNA]</scope>
    <source>
        <strain evidence="16 17">LMG 26411</strain>
    </source>
</reference>
<feature type="domain" description="Trimeric autotransporter adhesin YadA-like head" evidence="13">
    <location>
        <begin position="167"/>
        <end position="187"/>
    </location>
</feature>
<feature type="domain" description="Trimeric autotransporter adhesin YadA-like head" evidence="13">
    <location>
        <begin position="858"/>
        <end position="884"/>
    </location>
</feature>
<feature type="domain" description="Trimeric autotransporter adhesin YadA-like stalk" evidence="14">
    <location>
        <begin position="804"/>
        <end position="836"/>
    </location>
</feature>
<dbReference type="InterPro" id="IPR008640">
    <property type="entry name" value="Adhesin_Head_dom"/>
</dbReference>
<dbReference type="InterPro" id="IPR005594">
    <property type="entry name" value="YadA_C"/>
</dbReference>
<dbReference type="InterPro" id="IPR045584">
    <property type="entry name" value="Pilin-like"/>
</dbReference>
<dbReference type="EMBL" id="CAJPVI010000038">
    <property type="protein sequence ID" value="CAG2156840.1"/>
    <property type="molecule type" value="Genomic_DNA"/>
</dbReference>
<evidence type="ECO:0000256" key="3">
    <source>
        <dbReference type="ARBA" id="ARBA00005848"/>
    </source>
</evidence>
<keyword evidence="7" id="KW-0732">Signal</keyword>
<feature type="domain" description="Trimeric autotransporter adhesin YadA-like stalk" evidence="14">
    <location>
        <begin position="358"/>
        <end position="390"/>
    </location>
</feature>
<feature type="transmembrane region" description="Helical" evidence="11">
    <location>
        <begin position="39"/>
        <end position="60"/>
    </location>
</feature>
<dbReference type="Pfam" id="PF05662">
    <property type="entry name" value="YadA_stalk"/>
    <property type="match status" value="7"/>
</dbReference>
<evidence type="ECO:0000313" key="17">
    <source>
        <dbReference type="Proteomes" id="UP000672657"/>
    </source>
</evidence>
<dbReference type="InterPro" id="IPR008635">
    <property type="entry name" value="Coiled_stalk_dom"/>
</dbReference>
<gene>
    <name evidence="16" type="ORF">LMG26411_05385</name>
</gene>
<feature type="domain" description="Trimeric autotransporter adhesin YadA-like C-terminal membrane anchor" evidence="12">
    <location>
        <begin position="975"/>
        <end position="1035"/>
    </location>
</feature>
<dbReference type="InterPro" id="IPR011049">
    <property type="entry name" value="Serralysin-like_metalloprot_C"/>
</dbReference>
<keyword evidence="17" id="KW-1185">Reference proteome</keyword>
<feature type="domain" description="Trimeric autotransporter adhesin YadA-like head" evidence="13">
    <location>
        <begin position="265"/>
        <end position="280"/>
    </location>
</feature>
<keyword evidence="6 11" id="KW-0812">Transmembrane</keyword>
<proteinExistence type="inferred from homology"/>
<keyword evidence="10" id="KW-0998">Cell outer membrane</keyword>
<name>A0ABN7Q4K3_9BURK</name>
<sequence length="1035" mass="101009">MNRIYRLIWNAAQNAWSVASETARAHGKRSTRVSRSARLAKPLLVGTLALSGVFVAPAAFAQWSNASGNATGAGSIAVGGGSGATANANTPGSIAIGDDATATSKKNGSPLPTGATAIGHGATATTQYGGGPVAIGTAATAVVSAGNGGSPVAIGTTSNANGAGSQVAIGDQARANGMDAIAIGGHANSAGVIATGDQSTAIGQSSTATGTGSVSIGYSTKSSGIGSIALGGDGVNGSTASGNSAFAVGAGANASANDSIALSENSKASAAGAVAIGANSNAIGTNSAALGYGTVARGNQSVAFGVNANSVADDSVAVGSGSTASRAGMNGAKELFSNAAVTSNKGAVSVGGASNERQITNVAGGTQATDAVNVRQLQAVSDGSVKYDKNPDGSVNYNSVTMGGDTYNSTTKTGGTKITNVARGENPSDAVNMSQITDIAGDTSDTYITNNGRGVKYVRTNDTGLTPDDAHASAQGATAVGYNAQASATNALALGNQAQASYAGSVALGAGSIANGATLGNQAYMVGGSATGEVNIGNRRITGVSAGAMDTDAVNVSQLKSVADSAVQYDKNPDGTVNYNSVTMNGDTYNTVTKTGGTRVRNVAAGVDGGDAVNVDQLNQSITNVNNTITDIAGDTGDTYITNNGRGVKYVRTNDTGLTEDDAHASAQGATAVGYNAQASAANALALGYQSQATAAGSVALGAGSIANGATLGNQAYMVGGTAAGEVSVGSAGNERRVTNVAAGSSDTDAVNVSQLKAVNTQVGDLDKGAVKYDKNPDGSVNYNSVTMGGDTYNSTTKTGGTTISNVAYGVNDSDAVNLQQLKEMTVSISDNTVNKMDAATRYFQANGSNTDADKAVASGAGSTAMGPSANASGTNSVAMGNGAKATADSSVAIGANSVADRPNAVSVGAVGNERQITNVAAGTAQTDAVNVSQLQSSNAQTLNLANGYTDSKIGGVRNDANAGAASAMAMAGLPQAVIPGKGLVGLAGSTYAGQSAMALGMSALSDSGRWVYKAAASTNTRGEYGVTVGAGFHW</sequence>
<dbReference type="Pfam" id="PF03895">
    <property type="entry name" value="YadA_anchor"/>
    <property type="match status" value="1"/>
</dbReference>
<evidence type="ECO:0000259" key="13">
    <source>
        <dbReference type="Pfam" id="PF05658"/>
    </source>
</evidence>
<comment type="subcellular location">
    <subcellularLocation>
        <location evidence="2">Cell outer membrane</location>
    </subcellularLocation>
    <subcellularLocation>
        <location evidence="1">Cell surface</location>
    </subcellularLocation>
</comment>
<dbReference type="RefSeq" id="WP_211956265.1">
    <property type="nucleotide sequence ID" value="NZ_CAJPVI010000038.1"/>
</dbReference>
<dbReference type="InterPro" id="IPR024973">
    <property type="entry name" value="ESPR"/>
</dbReference>
<comment type="caution">
    <text evidence="16">The sequence shown here is derived from an EMBL/GenBank/DDBJ whole genome shotgun (WGS) entry which is preliminary data.</text>
</comment>
<protein>
    <submittedName>
        <fullName evidence="16">Uncharacterized protein</fullName>
    </submittedName>
</protein>
<dbReference type="Pfam" id="PF05658">
    <property type="entry name" value="YadA_head"/>
    <property type="match status" value="9"/>
</dbReference>
<evidence type="ECO:0000256" key="10">
    <source>
        <dbReference type="ARBA" id="ARBA00023237"/>
    </source>
</evidence>
<feature type="domain" description="Trimeric autotransporter adhesin YadA-like stalk" evidence="14">
    <location>
        <begin position="737"/>
        <end position="765"/>
    </location>
</feature>
<feature type="domain" description="Trimeric autotransporter adhesin YadA-like stalk" evidence="14">
    <location>
        <begin position="916"/>
        <end position="952"/>
    </location>
</feature>
<evidence type="ECO:0000256" key="9">
    <source>
        <dbReference type="ARBA" id="ARBA00023136"/>
    </source>
</evidence>
<comment type="similarity">
    <text evidence="3">Belongs to the autotransporter-2 (AT-2) (TC 1.B.40) family.</text>
</comment>
<keyword evidence="5" id="KW-1134">Transmembrane beta strand</keyword>
<dbReference type="CDD" id="cd12820">
    <property type="entry name" value="LbR_YadA-like"/>
    <property type="match status" value="1"/>
</dbReference>
<dbReference type="Gene3D" id="3.30.1300.30">
    <property type="entry name" value="GSPII I/J protein-like"/>
    <property type="match status" value="1"/>
</dbReference>
<evidence type="ECO:0000256" key="6">
    <source>
        <dbReference type="ARBA" id="ARBA00022692"/>
    </source>
</evidence>
<evidence type="ECO:0000256" key="7">
    <source>
        <dbReference type="ARBA" id="ARBA00022729"/>
    </source>
</evidence>
<evidence type="ECO:0000259" key="14">
    <source>
        <dbReference type="Pfam" id="PF05662"/>
    </source>
</evidence>
<dbReference type="Gene3D" id="2.150.10.10">
    <property type="entry name" value="Serralysin-like metalloprotease, C-terminal"/>
    <property type="match status" value="7"/>
</dbReference>
<evidence type="ECO:0000313" key="16">
    <source>
        <dbReference type="EMBL" id="CAG2156840.1"/>
    </source>
</evidence>
<evidence type="ECO:0000256" key="4">
    <source>
        <dbReference type="ARBA" id="ARBA00022448"/>
    </source>
</evidence>
<dbReference type="Proteomes" id="UP000672657">
    <property type="component" value="Unassembled WGS sequence"/>
</dbReference>
<evidence type="ECO:0000256" key="11">
    <source>
        <dbReference type="SAM" id="Phobius"/>
    </source>
</evidence>
<keyword evidence="8" id="KW-0653">Protein transport</keyword>
<accession>A0ABN7Q4K3</accession>
<keyword evidence="9 11" id="KW-0472">Membrane</keyword>
<feature type="domain" description="Trimeric autotransporter adhesin YadA-like head" evidence="13">
    <location>
        <begin position="472"/>
        <end position="498"/>
    </location>
</feature>
<feature type="domain" description="ESPR" evidence="15">
    <location>
        <begin position="1"/>
        <end position="49"/>
    </location>
</feature>
<feature type="domain" description="Trimeric autotransporter adhesin YadA-like head" evidence="13">
    <location>
        <begin position="240"/>
        <end position="262"/>
    </location>
</feature>
<dbReference type="SUPFAM" id="SSF54523">
    <property type="entry name" value="Pili subunits"/>
    <property type="match status" value="1"/>
</dbReference>
<feature type="domain" description="Trimeric autotransporter adhesin YadA-like head" evidence="13">
    <location>
        <begin position="194"/>
        <end position="219"/>
    </location>
</feature>
<feature type="domain" description="Trimeric autotransporter adhesin YadA-like stalk" evidence="14">
    <location>
        <begin position="417"/>
        <end position="445"/>
    </location>
</feature>